<dbReference type="EMBL" id="FNYW01000044">
    <property type="protein sequence ID" value="SEI99127.1"/>
    <property type="molecule type" value="Genomic_DNA"/>
</dbReference>
<keyword evidence="8" id="KW-0067">ATP-binding</keyword>
<keyword evidence="6" id="KW-0479">Metal-binding</keyword>
<dbReference type="InterPro" id="IPR027417">
    <property type="entry name" value="P-loop_NTPase"/>
</dbReference>
<evidence type="ECO:0000256" key="4">
    <source>
        <dbReference type="ARBA" id="ARBA00022490"/>
    </source>
</evidence>
<dbReference type="RefSeq" id="WP_091636330.1">
    <property type="nucleotide sequence ID" value="NZ_FNYW01000044.1"/>
</dbReference>
<dbReference type="OrthoDB" id="9815896at2"/>
<dbReference type="AlphaFoldDB" id="A0A1H6VBE6"/>
<evidence type="ECO:0000313" key="12">
    <source>
        <dbReference type="Proteomes" id="UP000198564"/>
    </source>
</evidence>
<evidence type="ECO:0000313" key="11">
    <source>
        <dbReference type="EMBL" id="SEI99127.1"/>
    </source>
</evidence>
<dbReference type="InterPro" id="IPR003442">
    <property type="entry name" value="T6A_TsaE"/>
</dbReference>
<evidence type="ECO:0000256" key="7">
    <source>
        <dbReference type="ARBA" id="ARBA00022741"/>
    </source>
</evidence>
<accession>A0A1H6VBE6</accession>
<evidence type="ECO:0000256" key="6">
    <source>
        <dbReference type="ARBA" id="ARBA00022723"/>
    </source>
</evidence>
<dbReference type="Pfam" id="PF02367">
    <property type="entry name" value="TsaE"/>
    <property type="match status" value="1"/>
</dbReference>
<evidence type="ECO:0000256" key="10">
    <source>
        <dbReference type="ARBA" id="ARBA00032441"/>
    </source>
</evidence>
<keyword evidence="12" id="KW-1185">Reference proteome</keyword>
<dbReference type="STRING" id="1130080.SAMN04488113_1443"/>
<evidence type="ECO:0000256" key="9">
    <source>
        <dbReference type="ARBA" id="ARBA00022842"/>
    </source>
</evidence>
<sequence>MKIITNNEKETKRVAKKISAHLKPAMTILLEGQLGAGKTAFTKGIAEGLGIQRLLKSPTYTLIREYTEGRLPLYHMDLYRLEHSEDEELGLEEYFYGSGVSVVEWGSFMKEDLPKEHLMIQINVLNDPEKRELILEAYGEQYQNIVRRLEDE</sequence>
<evidence type="ECO:0000256" key="8">
    <source>
        <dbReference type="ARBA" id="ARBA00022840"/>
    </source>
</evidence>
<organism evidence="11 12">
    <name type="scientific">Alkalibacterium gilvum</name>
    <dbReference type="NCBI Taxonomy" id="1130080"/>
    <lineage>
        <taxon>Bacteria</taxon>
        <taxon>Bacillati</taxon>
        <taxon>Bacillota</taxon>
        <taxon>Bacilli</taxon>
        <taxon>Lactobacillales</taxon>
        <taxon>Carnobacteriaceae</taxon>
        <taxon>Alkalibacterium</taxon>
    </lineage>
</organism>
<keyword evidence="5" id="KW-0819">tRNA processing</keyword>
<comment type="similarity">
    <text evidence="2">Belongs to the TsaE family.</text>
</comment>
<comment type="subcellular location">
    <subcellularLocation>
        <location evidence="1">Cytoplasm</location>
    </subcellularLocation>
</comment>
<dbReference type="NCBIfam" id="TIGR00150">
    <property type="entry name" value="T6A_YjeE"/>
    <property type="match status" value="1"/>
</dbReference>
<dbReference type="PANTHER" id="PTHR33540:SF2">
    <property type="entry name" value="TRNA THREONYLCARBAMOYLADENOSINE BIOSYNTHESIS PROTEIN TSAE"/>
    <property type="match status" value="1"/>
</dbReference>
<dbReference type="PANTHER" id="PTHR33540">
    <property type="entry name" value="TRNA THREONYLCARBAMOYLADENOSINE BIOSYNTHESIS PROTEIN TSAE"/>
    <property type="match status" value="1"/>
</dbReference>
<dbReference type="GO" id="GO:0046872">
    <property type="term" value="F:metal ion binding"/>
    <property type="evidence" value="ECO:0007669"/>
    <property type="project" value="UniProtKB-KW"/>
</dbReference>
<keyword evidence="9" id="KW-0460">Magnesium</keyword>
<dbReference type="SUPFAM" id="SSF52540">
    <property type="entry name" value="P-loop containing nucleoside triphosphate hydrolases"/>
    <property type="match status" value="1"/>
</dbReference>
<reference evidence="12" key="1">
    <citation type="submission" date="2016-10" db="EMBL/GenBank/DDBJ databases">
        <authorList>
            <person name="Varghese N."/>
            <person name="Submissions S."/>
        </authorList>
    </citation>
    <scope>NUCLEOTIDE SEQUENCE [LARGE SCALE GENOMIC DNA]</scope>
    <source>
        <strain evidence="12">DSM 25751</strain>
    </source>
</reference>
<dbReference type="GO" id="GO:0002949">
    <property type="term" value="P:tRNA threonylcarbamoyladenosine modification"/>
    <property type="evidence" value="ECO:0007669"/>
    <property type="project" value="InterPro"/>
</dbReference>
<keyword evidence="7" id="KW-0547">Nucleotide-binding</keyword>
<evidence type="ECO:0000256" key="1">
    <source>
        <dbReference type="ARBA" id="ARBA00004496"/>
    </source>
</evidence>
<evidence type="ECO:0000256" key="5">
    <source>
        <dbReference type="ARBA" id="ARBA00022694"/>
    </source>
</evidence>
<evidence type="ECO:0000256" key="3">
    <source>
        <dbReference type="ARBA" id="ARBA00019010"/>
    </source>
</evidence>
<evidence type="ECO:0000256" key="2">
    <source>
        <dbReference type="ARBA" id="ARBA00007599"/>
    </source>
</evidence>
<protein>
    <recommendedName>
        <fullName evidence="3">tRNA threonylcarbamoyladenosine biosynthesis protein TsaE</fullName>
    </recommendedName>
    <alternativeName>
        <fullName evidence="10">t(6)A37 threonylcarbamoyladenosine biosynthesis protein TsaE</fullName>
    </alternativeName>
</protein>
<dbReference type="Proteomes" id="UP000198564">
    <property type="component" value="Unassembled WGS sequence"/>
</dbReference>
<dbReference type="GO" id="GO:0005524">
    <property type="term" value="F:ATP binding"/>
    <property type="evidence" value="ECO:0007669"/>
    <property type="project" value="UniProtKB-KW"/>
</dbReference>
<proteinExistence type="inferred from homology"/>
<name>A0A1H6VBE6_9LACT</name>
<gene>
    <name evidence="11" type="ORF">SAMN04488113_1443</name>
</gene>
<dbReference type="GO" id="GO:0005737">
    <property type="term" value="C:cytoplasm"/>
    <property type="evidence" value="ECO:0007669"/>
    <property type="project" value="UniProtKB-SubCell"/>
</dbReference>
<dbReference type="Gene3D" id="3.40.50.300">
    <property type="entry name" value="P-loop containing nucleotide triphosphate hydrolases"/>
    <property type="match status" value="1"/>
</dbReference>
<keyword evidence="4" id="KW-0963">Cytoplasm</keyword>